<accession>A0ABM8UCY5</accession>
<protein>
    <recommendedName>
        <fullName evidence="3">Cbb3-type cytochrome c oxidase subunit 3</fullName>
    </recommendedName>
</protein>
<gene>
    <name evidence="1" type="ORF">LYB30171_00456</name>
</gene>
<dbReference type="Pfam" id="PF05545">
    <property type="entry name" value="FixQ"/>
    <property type="match status" value="1"/>
</dbReference>
<keyword evidence="2" id="KW-1185">Reference proteome</keyword>
<dbReference type="InterPro" id="IPR008621">
    <property type="entry name" value="Cbb3-typ_cyt_oxidase_comp"/>
</dbReference>
<reference evidence="1 2" key="1">
    <citation type="submission" date="2021-04" db="EMBL/GenBank/DDBJ databases">
        <authorList>
            <person name="Rodrigo-Torres L."/>
            <person name="Arahal R. D."/>
            <person name="Lucena T."/>
        </authorList>
    </citation>
    <scope>NUCLEOTIDE SEQUENCE [LARGE SCALE GENOMIC DNA]</scope>
    <source>
        <strain evidence="1 2">CECT 30171</strain>
    </source>
</reference>
<dbReference type="RefSeq" id="WP_215219459.1">
    <property type="nucleotide sequence ID" value="NZ_OU015430.1"/>
</dbReference>
<dbReference type="EMBL" id="OU015430">
    <property type="protein sequence ID" value="CAG4969268.1"/>
    <property type="molecule type" value="Genomic_DNA"/>
</dbReference>
<evidence type="ECO:0000313" key="1">
    <source>
        <dbReference type="EMBL" id="CAG4969268.1"/>
    </source>
</evidence>
<evidence type="ECO:0008006" key="3">
    <source>
        <dbReference type="Google" id="ProtNLM"/>
    </source>
</evidence>
<organism evidence="1 2">
    <name type="scientific">Novilysobacter luteus</name>
    <dbReference type="NCBI Taxonomy" id="2822368"/>
    <lineage>
        <taxon>Bacteria</taxon>
        <taxon>Pseudomonadati</taxon>
        <taxon>Pseudomonadota</taxon>
        <taxon>Gammaproteobacteria</taxon>
        <taxon>Lysobacterales</taxon>
        <taxon>Lysobacteraceae</taxon>
        <taxon>Novilysobacter</taxon>
    </lineage>
</organism>
<dbReference type="Proteomes" id="UP000680116">
    <property type="component" value="Chromosome"/>
</dbReference>
<proteinExistence type="predicted"/>
<name>A0ABM8UCY5_9GAMM</name>
<evidence type="ECO:0000313" key="2">
    <source>
        <dbReference type="Proteomes" id="UP000680116"/>
    </source>
</evidence>
<sequence length="51" mass="5782">MLSGIITIVLTLLFVAIWAWAWQPRHKQSFEETARLALDDAPDAGERESRA</sequence>